<gene>
    <name evidence="1" type="ORF">AW09_003949</name>
</gene>
<name>A0A080LRP7_9PROT</name>
<reference evidence="1 2" key="1">
    <citation type="submission" date="2014-02" db="EMBL/GenBank/DDBJ databases">
        <title>Expanding our view of genomic diversity in Candidatus Accumulibacter clades.</title>
        <authorList>
            <person name="Skennerton C.T."/>
            <person name="Barr J.J."/>
            <person name="Slater F.R."/>
            <person name="Bond P.L."/>
            <person name="Tyson G.W."/>
        </authorList>
    </citation>
    <scope>NUCLEOTIDE SEQUENCE [LARGE SCALE GENOMIC DNA]</scope>
    <source>
        <strain evidence="2">BA-91</strain>
    </source>
</reference>
<evidence type="ECO:0000313" key="1">
    <source>
        <dbReference type="EMBL" id="KFB70937.1"/>
    </source>
</evidence>
<evidence type="ECO:0000313" key="2">
    <source>
        <dbReference type="Proteomes" id="UP000020077"/>
    </source>
</evidence>
<organism evidence="1 2">
    <name type="scientific">Candidatus Accumulibacter phosphatis</name>
    <dbReference type="NCBI Taxonomy" id="327160"/>
    <lineage>
        <taxon>Bacteria</taxon>
        <taxon>Pseudomonadati</taxon>
        <taxon>Pseudomonadota</taxon>
        <taxon>Betaproteobacteria</taxon>
        <taxon>Candidatus Accumulibacter</taxon>
    </lineage>
</organism>
<sequence>MPKARHVAVAMAFEQPGQAPIGFLMGGTEIVQESIAGGPAPFRRRQYDDWATAVKNSDQARGLTPNPGSGNQVRCFVARYAQSDQCVYG</sequence>
<dbReference type="EMBL" id="JDVG02000623">
    <property type="protein sequence ID" value="KFB70937.1"/>
    <property type="molecule type" value="Genomic_DNA"/>
</dbReference>
<dbReference type="AlphaFoldDB" id="A0A080LRP7"/>
<protein>
    <submittedName>
        <fullName evidence="1">Uncharacterized protein</fullName>
    </submittedName>
</protein>
<dbReference type="Proteomes" id="UP000020077">
    <property type="component" value="Unassembled WGS sequence"/>
</dbReference>
<proteinExistence type="predicted"/>
<accession>A0A080LRP7</accession>
<comment type="caution">
    <text evidence="1">The sequence shown here is derived from an EMBL/GenBank/DDBJ whole genome shotgun (WGS) entry which is preliminary data.</text>
</comment>